<evidence type="ECO:0000313" key="2">
    <source>
        <dbReference type="EMBL" id="RHN54707.1"/>
    </source>
</evidence>
<name>A0A396HVI2_MEDTR</name>
<dbReference type="Gramene" id="rna29785">
    <property type="protein sequence ID" value="RHN54707.1"/>
    <property type="gene ID" value="gene29785"/>
</dbReference>
<evidence type="ECO:0000313" key="3">
    <source>
        <dbReference type="Proteomes" id="UP000265566"/>
    </source>
</evidence>
<organism evidence="2 3">
    <name type="scientific">Medicago truncatula</name>
    <name type="common">Barrel medic</name>
    <name type="synonym">Medicago tribuloides</name>
    <dbReference type="NCBI Taxonomy" id="3880"/>
    <lineage>
        <taxon>Eukaryota</taxon>
        <taxon>Viridiplantae</taxon>
        <taxon>Streptophyta</taxon>
        <taxon>Embryophyta</taxon>
        <taxon>Tracheophyta</taxon>
        <taxon>Spermatophyta</taxon>
        <taxon>Magnoliopsida</taxon>
        <taxon>eudicotyledons</taxon>
        <taxon>Gunneridae</taxon>
        <taxon>Pentapetalae</taxon>
        <taxon>rosids</taxon>
        <taxon>fabids</taxon>
        <taxon>Fabales</taxon>
        <taxon>Fabaceae</taxon>
        <taxon>Papilionoideae</taxon>
        <taxon>50 kb inversion clade</taxon>
        <taxon>NPAAA clade</taxon>
        <taxon>Hologalegina</taxon>
        <taxon>IRL clade</taxon>
        <taxon>Trifolieae</taxon>
        <taxon>Medicago</taxon>
    </lineage>
</organism>
<dbReference type="PANTHER" id="PTHR33144">
    <property type="entry name" value="OS10G0409366 PROTEIN-RELATED"/>
    <property type="match status" value="1"/>
</dbReference>
<feature type="region of interest" description="Disordered" evidence="1">
    <location>
        <begin position="1"/>
        <end position="41"/>
    </location>
</feature>
<comment type="caution">
    <text evidence="2">The sequence shown here is derived from an EMBL/GenBank/DDBJ whole genome shotgun (WGS) entry which is preliminary data.</text>
</comment>
<dbReference type="PANTHER" id="PTHR33144:SF16">
    <property type="entry name" value="OS02G0129000 PROTEIN"/>
    <property type="match status" value="1"/>
</dbReference>
<dbReference type="Pfam" id="PF03004">
    <property type="entry name" value="Transposase_24"/>
    <property type="match status" value="1"/>
</dbReference>
<dbReference type="EMBL" id="PSQE01000005">
    <property type="protein sequence ID" value="RHN54707.1"/>
    <property type="molecule type" value="Genomic_DNA"/>
</dbReference>
<accession>A0A396HVI2</accession>
<dbReference type="InterPro" id="IPR004252">
    <property type="entry name" value="Probable_transposase_24"/>
</dbReference>
<reference evidence="3" key="1">
    <citation type="journal article" date="2018" name="Nat. Plants">
        <title>Whole-genome landscape of Medicago truncatula symbiotic genes.</title>
        <authorList>
            <person name="Pecrix Y."/>
            <person name="Staton S.E."/>
            <person name="Sallet E."/>
            <person name="Lelandais-Briere C."/>
            <person name="Moreau S."/>
            <person name="Carrere S."/>
            <person name="Blein T."/>
            <person name="Jardinaud M.F."/>
            <person name="Latrasse D."/>
            <person name="Zouine M."/>
            <person name="Zahm M."/>
            <person name="Kreplak J."/>
            <person name="Mayjonade B."/>
            <person name="Satge C."/>
            <person name="Perez M."/>
            <person name="Cauet S."/>
            <person name="Marande W."/>
            <person name="Chantry-Darmon C."/>
            <person name="Lopez-Roques C."/>
            <person name="Bouchez O."/>
            <person name="Berard A."/>
            <person name="Debelle F."/>
            <person name="Munos S."/>
            <person name="Bendahmane A."/>
            <person name="Berges H."/>
            <person name="Niebel A."/>
            <person name="Buitink J."/>
            <person name="Frugier F."/>
            <person name="Benhamed M."/>
            <person name="Crespi M."/>
            <person name="Gouzy J."/>
            <person name="Gamas P."/>
        </authorList>
    </citation>
    <scope>NUCLEOTIDE SEQUENCE [LARGE SCALE GENOMIC DNA]</scope>
    <source>
        <strain evidence="3">cv. Jemalong A17</strain>
    </source>
</reference>
<protein>
    <submittedName>
        <fullName evidence="2">Putative transposase, Ptta/En/Spm, plant</fullName>
    </submittedName>
</protein>
<proteinExistence type="predicted"/>
<sequence length="177" mass="21549">MSLDEYFKRSREQLEAEESENEELDREQEVEGEINYENDDGDNSMEVARMSDLCPLTYTNWKAIPKKKKTIWAYVNKRYIVPEKGQKDVYAIINDAWRRYKWLIKKNHFTKYRNLRERLKNRPDGILEAHFKKLMTYWRYEAIREISHQNAKNIDKQKWRHRAGSISFAVIRERLSK</sequence>
<dbReference type="Proteomes" id="UP000265566">
    <property type="component" value="Chromosome 5"/>
</dbReference>
<evidence type="ECO:0000256" key="1">
    <source>
        <dbReference type="SAM" id="MobiDB-lite"/>
    </source>
</evidence>
<gene>
    <name evidence="2" type="ORF">MtrunA17_Chr5g0409781</name>
</gene>
<feature type="compositionally biased region" description="Acidic residues" evidence="1">
    <location>
        <begin position="15"/>
        <end position="41"/>
    </location>
</feature>
<feature type="compositionally biased region" description="Basic and acidic residues" evidence="1">
    <location>
        <begin position="1"/>
        <end position="14"/>
    </location>
</feature>
<dbReference type="AlphaFoldDB" id="A0A396HVI2"/>